<keyword evidence="1" id="KW-1133">Transmembrane helix</keyword>
<feature type="domain" description="FHA" evidence="2">
    <location>
        <begin position="87"/>
        <end position="138"/>
    </location>
</feature>
<evidence type="ECO:0000259" key="2">
    <source>
        <dbReference type="PROSITE" id="PS50006"/>
    </source>
</evidence>
<dbReference type="EMBL" id="JBBPDW010000019">
    <property type="protein sequence ID" value="KAK7543729.1"/>
    <property type="molecule type" value="Genomic_DNA"/>
</dbReference>
<keyword evidence="1" id="KW-0812">Transmembrane</keyword>
<name>A0ABR1M7B5_9PEZI</name>
<dbReference type="Gene3D" id="2.60.200.20">
    <property type="match status" value="1"/>
</dbReference>
<dbReference type="Proteomes" id="UP001365128">
    <property type="component" value="Unassembled WGS sequence"/>
</dbReference>
<protein>
    <recommendedName>
        <fullName evidence="2">FHA domain-containing protein</fullName>
    </recommendedName>
</protein>
<dbReference type="PROSITE" id="PS50006">
    <property type="entry name" value="FHA_DOMAIN"/>
    <property type="match status" value="1"/>
</dbReference>
<evidence type="ECO:0000256" key="1">
    <source>
        <dbReference type="SAM" id="Phobius"/>
    </source>
</evidence>
<keyword evidence="4" id="KW-1185">Reference proteome</keyword>
<comment type="caution">
    <text evidence="3">The sequence shown here is derived from an EMBL/GenBank/DDBJ whole genome shotgun (WGS) entry which is preliminary data.</text>
</comment>
<organism evidence="3 4">
    <name type="scientific">Phyllosticta citricarpa</name>
    <dbReference type="NCBI Taxonomy" id="55181"/>
    <lineage>
        <taxon>Eukaryota</taxon>
        <taxon>Fungi</taxon>
        <taxon>Dikarya</taxon>
        <taxon>Ascomycota</taxon>
        <taxon>Pezizomycotina</taxon>
        <taxon>Dothideomycetes</taxon>
        <taxon>Dothideomycetes incertae sedis</taxon>
        <taxon>Botryosphaeriales</taxon>
        <taxon>Phyllostictaceae</taxon>
        <taxon>Phyllosticta</taxon>
    </lineage>
</organism>
<evidence type="ECO:0000313" key="4">
    <source>
        <dbReference type="Proteomes" id="UP001365128"/>
    </source>
</evidence>
<gene>
    <name evidence="3" type="ORF">IWX46DRAFT_120999</name>
</gene>
<dbReference type="InterPro" id="IPR000253">
    <property type="entry name" value="FHA_dom"/>
</dbReference>
<accession>A0ABR1M7B5</accession>
<evidence type="ECO:0000313" key="3">
    <source>
        <dbReference type="EMBL" id="KAK7543729.1"/>
    </source>
</evidence>
<dbReference type="Pfam" id="PF00498">
    <property type="entry name" value="FHA"/>
    <property type="match status" value="1"/>
</dbReference>
<sequence length="221" mass="24860">MDTTSIPNDQRPFWVKLCSPSQRPCHMTFTLTPEHPAPARVTDHEFILHGPGKGVKIRHDFGNGNQNEGRITDVEHALKARRRRGGGEFVNTSSINEMYLPSANVAAHHADIMWSNTGNKLMIKSVNDNTTMINHDRLKKDEFRELRVGDSIRFGNGAPEDPFSHWTVKSISWGQHALIQPSGNTAGMFFLGKVSTFLFVLAYTAAAFMFINWVYDKTMDA</sequence>
<proteinExistence type="predicted"/>
<dbReference type="InterPro" id="IPR008984">
    <property type="entry name" value="SMAD_FHA_dom_sf"/>
</dbReference>
<feature type="transmembrane region" description="Helical" evidence="1">
    <location>
        <begin position="197"/>
        <end position="215"/>
    </location>
</feature>
<reference evidence="3 4" key="1">
    <citation type="submission" date="2024-04" db="EMBL/GenBank/DDBJ databases">
        <title>Phyllosticta paracitricarpa is synonymous to the EU quarantine fungus P. citricarpa based on phylogenomic analyses.</title>
        <authorList>
            <consortium name="Lawrence Berkeley National Laboratory"/>
            <person name="Van Ingen-Buijs V.A."/>
            <person name="Van Westerhoven A.C."/>
            <person name="Haridas S."/>
            <person name="Skiadas P."/>
            <person name="Martin F."/>
            <person name="Groenewald J.Z."/>
            <person name="Crous P.W."/>
            <person name="Seidl M.F."/>
        </authorList>
    </citation>
    <scope>NUCLEOTIDE SEQUENCE [LARGE SCALE GENOMIC DNA]</scope>
    <source>
        <strain evidence="3 4">CBS 122670</strain>
    </source>
</reference>
<keyword evidence="1" id="KW-0472">Membrane</keyword>
<dbReference type="SUPFAM" id="SSF49879">
    <property type="entry name" value="SMAD/FHA domain"/>
    <property type="match status" value="1"/>
</dbReference>